<evidence type="ECO:0000256" key="4">
    <source>
        <dbReference type="SAM" id="SignalP"/>
    </source>
</evidence>
<dbReference type="Gene3D" id="3.20.120.10">
    <property type="entry name" value="Hydrophobin"/>
    <property type="match status" value="1"/>
</dbReference>
<dbReference type="CDD" id="cd23508">
    <property type="entry name" value="hydrophobin_II"/>
    <property type="match status" value="1"/>
</dbReference>
<sequence>MQFSIVALFATGALASVSVCPNGLYSNPRCCGANVLGVAALDCHTPRVDVLTGPIFQAVCAAEGGKQPLCCVVPVAGQDLLCEEAQGTF</sequence>
<accession>Q4F6W8</accession>
<evidence type="ECO:0000256" key="1">
    <source>
        <dbReference type="ARBA" id="ARBA00004196"/>
    </source>
</evidence>
<dbReference type="InterPro" id="IPR010636">
    <property type="entry name" value="Class_II_hydrophobin"/>
</dbReference>
<dbReference type="GO" id="GO:0005576">
    <property type="term" value="C:extracellular region"/>
    <property type="evidence" value="ECO:0007669"/>
    <property type="project" value="InterPro"/>
</dbReference>
<reference evidence="5" key="1">
    <citation type="journal article" date="2006" name="FEMS Microbiol. Lett.">
        <title>Light accelerates the splicing of srh1 homologue gene transcripts in aerial mycelia of Trichoderma viride.</title>
        <authorList>
            <person name="Vargovic P."/>
            <person name="Pokorny R."/>
            <person name="Holker U."/>
            <person name="Hofer M."/>
            <person name="Varecka L."/>
        </authorList>
    </citation>
    <scope>NUCLEOTIDE SEQUENCE</scope>
    <source>
        <strain evidence="5">CCM F-534</strain>
    </source>
</reference>
<dbReference type="Pfam" id="PF06766">
    <property type="entry name" value="Hydrophobin_2"/>
    <property type="match status" value="1"/>
</dbReference>
<protein>
    <submittedName>
        <fullName evidence="5">Spore-related hydrophobin</fullName>
    </submittedName>
</protein>
<keyword evidence="3" id="KW-1015">Disulfide bond</keyword>
<dbReference type="EMBL" id="DQ112069">
    <property type="protein sequence ID" value="AAZ15799.1"/>
    <property type="molecule type" value="Genomic_DNA"/>
</dbReference>
<dbReference type="SUPFAM" id="SSF101751">
    <property type="entry name" value="Hydrophobin II, HfbII"/>
    <property type="match status" value="1"/>
</dbReference>
<comment type="subcellular location">
    <subcellularLocation>
        <location evidence="1">Cell envelope</location>
    </subcellularLocation>
</comment>
<comment type="similarity">
    <text evidence="2">Belongs to the cerato-ulmin hydrophobin family.</text>
</comment>
<dbReference type="PANTHER" id="PTHR42341">
    <property type="entry name" value="HYDROPHOBIN"/>
    <property type="match status" value="1"/>
</dbReference>
<organism evidence="5">
    <name type="scientific">Hypocrea rufa</name>
    <name type="common">Trichoderma viride</name>
    <dbReference type="NCBI Taxonomy" id="5547"/>
    <lineage>
        <taxon>Eukaryota</taxon>
        <taxon>Fungi</taxon>
        <taxon>Dikarya</taxon>
        <taxon>Ascomycota</taxon>
        <taxon>Pezizomycotina</taxon>
        <taxon>Sordariomycetes</taxon>
        <taxon>Hypocreomycetidae</taxon>
        <taxon>Hypocreales</taxon>
        <taxon>Hypocreaceae</taxon>
        <taxon>Trichoderma</taxon>
    </lineage>
</organism>
<gene>
    <name evidence="5" type="primary">srh1</name>
</gene>
<proteinExistence type="inferred from homology"/>
<evidence type="ECO:0000256" key="3">
    <source>
        <dbReference type="ARBA" id="ARBA00023157"/>
    </source>
</evidence>
<feature type="chain" id="PRO_5013153002" evidence="4">
    <location>
        <begin position="16"/>
        <end position="89"/>
    </location>
</feature>
<evidence type="ECO:0000313" key="5">
    <source>
        <dbReference type="EMBL" id="AAZ15799.1"/>
    </source>
</evidence>
<dbReference type="AlphaFoldDB" id="Q4F6W8"/>
<name>Q4F6W8_HYPRU</name>
<dbReference type="PANTHER" id="PTHR42341:SF2">
    <property type="entry name" value="HYDROPHOBIN"/>
    <property type="match status" value="1"/>
</dbReference>
<feature type="signal peptide" evidence="4">
    <location>
        <begin position="1"/>
        <end position="15"/>
    </location>
</feature>
<evidence type="ECO:0000256" key="2">
    <source>
        <dbReference type="ARBA" id="ARBA00009576"/>
    </source>
</evidence>
<keyword evidence="4" id="KW-0732">Signal</keyword>
<dbReference type="InterPro" id="IPR036686">
    <property type="entry name" value="Class_II_Hydrophobin_sf"/>
</dbReference>